<keyword evidence="4" id="KW-1185">Reference proteome</keyword>
<organism evidence="2 5">
    <name type="scientific">Loxostege sticticalis</name>
    <name type="common">Beet webworm moth</name>
    <dbReference type="NCBI Taxonomy" id="481309"/>
    <lineage>
        <taxon>Eukaryota</taxon>
        <taxon>Metazoa</taxon>
        <taxon>Ecdysozoa</taxon>
        <taxon>Arthropoda</taxon>
        <taxon>Hexapoda</taxon>
        <taxon>Insecta</taxon>
        <taxon>Pterygota</taxon>
        <taxon>Neoptera</taxon>
        <taxon>Endopterygota</taxon>
        <taxon>Lepidoptera</taxon>
        <taxon>Glossata</taxon>
        <taxon>Ditrysia</taxon>
        <taxon>Pyraloidea</taxon>
        <taxon>Crambidae</taxon>
        <taxon>Pyraustinae</taxon>
        <taxon>Loxostege</taxon>
    </lineage>
</organism>
<evidence type="ECO:0000313" key="5">
    <source>
        <dbReference type="Proteomes" id="UP001549921"/>
    </source>
</evidence>
<dbReference type="EMBL" id="JBEUOH010000022">
    <property type="protein sequence ID" value="KAL0867719.1"/>
    <property type="molecule type" value="Genomic_DNA"/>
</dbReference>
<dbReference type="SUPFAM" id="SSF46938">
    <property type="entry name" value="CRAL/TRIO N-terminal domain"/>
    <property type="match status" value="1"/>
</dbReference>
<evidence type="ECO:0000313" key="3">
    <source>
        <dbReference type="EMBL" id="KAL0867719.1"/>
    </source>
</evidence>
<dbReference type="InterPro" id="IPR036273">
    <property type="entry name" value="CRAL/TRIO_N_dom_sf"/>
</dbReference>
<dbReference type="SUPFAM" id="SSF52087">
    <property type="entry name" value="CRAL/TRIO domain"/>
    <property type="match status" value="1"/>
</dbReference>
<dbReference type="InterPro" id="IPR036865">
    <property type="entry name" value="CRAL-TRIO_dom_sf"/>
</dbReference>
<reference evidence="4 5" key="1">
    <citation type="submission" date="2024-06" db="EMBL/GenBank/DDBJ databases">
        <title>A chromosome-level genome assembly of beet webworm, Loxostege sticticalis.</title>
        <authorList>
            <person name="Zhang Y."/>
        </authorList>
    </citation>
    <scope>NUCLEOTIDE SEQUENCE [LARGE SCALE GENOMIC DNA]</scope>
    <source>
        <strain evidence="3">AQ026</strain>
        <strain evidence="2">AQ028</strain>
        <tissue evidence="2">Male pupae</tissue>
        <tissue evidence="3">Whole body</tissue>
    </source>
</reference>
<dbReference type="Pfam" id="PF00650">
    <property type="entry name" value="CRAL_TRIO"/>
    <property type="match status" value="1"/>
</dbReference>
<evidence type="ECO:0000259" key="1">
    <source>
        <dbReference type="PROSITE" id="PS50191"/>
    </source>
</evidence>
<dbReference type="Proteomes" id="UP001549921">
    <property type="component" value="Unassembled WGS sequence"/>
</dbReference>
<comment type="caution">
    <text evidence="2">The sequence shown here is derived from an EMBL/GenBank/DDBJ whole genome shotgun (WGS) entry which is preliminary data.</text>
</comment>
<dbReference type="AlphaFoldDB" id="A0ABD0SEK6"/>
<dbReference type="Gene3D" id="3.40.525.10">
    <property type="entry name" value="CRAL-TRIO lipid binding domain"/>
    <property type="match status" value="1"/>
</dbReference>
<dbReference type="PRINTS" id="PR00180">
    <property type="entry name" value="CRETINALDHBP"/>
</dbReference>
<dbReference type="Proteomes" id="UP001549920">
    <property type="component" value="Unassembled WGS sequence"/>
</dbReference>
<dbReference type="EMBL" id="JBEDNZ010000022">
    <property type="protein sequence ID" value="KAL0818274.1"/>
    <property type="molecule type" value="Genomic_DNA"/>
</dbReference>
<evidence type="ECO:0000313" key="2">
    <source>
        <dbReference type="EMBL" id="KAL0818274.1"/>
    </source>
</evidence>
<dbReference type="PANTHER" id="PTHR10174">
    <property type="entry name" value="ALPHA-TOCOPHEROL TRANSFER PROTEIN-RELATED"/>
    <property type="match status" value="1"/>
</dbReference>
<evidence type="ECO:0000313" key="4">
    <source>
        <dbReference type="Proteomes" id="UP001549920"/>
    </source>
</evidence>
<feature type="domain" description="CRAL-TRIO" evidence="1">
    <location>
        <begin position="95"/>
        <end position="258"/>
    </location>
</feature>
<proteinExistence type="predicted"/>
<sequence>MAFLEGPSLKQAEVIKQDIGEGPGDLERGVRDLRSMLAASPYLPEPDSVEKQVLELFIRGCRMDMQRARNKLEAFFLSRSRFRDLYEYTSLSVPPLSESCKFMDVVTLPKLTDEGYRVTIGRVRPGYSDSCADITDVTRAVLLVSDVRMHDETLIAGDVFIWEVSNIRASLAAKIMAAASAVRRSIYLAQAAYPQRMKRIHVVGARPFLASSLQLMRSCVNEKVRNRYYIHPKVEDLLEHIPARVLPEEWGGQEESIDTLARRWRNRVDDLRDYIHNLNDISNATPAPILDNDMYGTVGAFRKLDID</sequence>
<dbReference type="PROSITE" id="PS50191">
    <property type="entry name" value="CRAL_TRIO"/>
    <property type="match status" value="1"/>
</dbReference>
<dbReference type="InterPro" id="IPR001251">
    <property type="entry name" value="CRAL-TRIO_dom"/>
</dbReference>
<dbReference type="CDD" id="cd00170">
    <property type="entry name" value="SEC14"/>
    <property type="match status" value="1"/>
</dbReference>
<dbReference type="Gene3D" id="1.20.5.1200">
    <property type="entry name" value="Alpha-tocopherol transfer"/>
    <property type="match status" value="1"/>
</dbReference>
<protein>
    <recommendedName>
        <fullName evidence="1">CRAL-TRIO domain-containing protein</fullName>
    </recommendedName>
</protein>
<accession>A0ABD0SEK6</accession>
<gene>
    <name evidence="3" type="ORF">ABMA27_008450</name>
    <name evidence="2" type="ORF">ABMA28_008763</name>
</gene>
<name>A0ABD0SEK6_LOXSC</name>
<dbReference type="PANTHER" id="PTHR10174:SF230">
    <property type="entry name" value="ALPHA-TOCOPHEROL TRANSFER PROTEIN-LIKE"/>
    <property type="match status" value="1"/>
</dbReference>